<feature type="compositionally biased region" description="Basic residues" evidence="1">
    <location>
        <begin position="799"/>
        <end position="808"/>
    </location>
</feature>
<dbReference type="PROSITE" id="PS51322">
    <property type="entry name" value="UEV"/>
    <property type="match status" value="1"/>
</dbReference>
<dbReference type="InterPro" id="IPR008883">
    <property type="entry name" value="UEV_N"/>
</dbReference>
<proteinExistence type="predicted"/>
<dbReference type="SUPFAM" id="SSF54495">
    <property type="entry name" value="UBC-like"/>
    <property type="match status" value="2"/>
</dbReference>
<dbReference type="InterPro" id="IPR016135">
    <property type="entry name" value="UBQ-conjugating_enzyme/RWD"/>
</dbReference>
<keyword evidence="4" id="KW-1185">Reference proteome</keyword>
<reference evidence="3 4" key="1">
    <citation type="submission" date="2024-08" db="EMBL/GenBank/DDBJ databases">
        <authorList>
            <person name="Cucini C."/>
            <person name="Frati F."/>
        </authorList>
    </citation>
    <scope>NUCLEOTIDE SEQUENCE [LARGE SCALE GENOMIC DNA]</scope>
</reference>
<gene>
    <name evidence="3" type="ORF">ODALV1_LOCUS24616</name>
</gene>
<dbReference type="CDD" id="cd11685">
    <property type="entry name" value="UEV_TSG101-like"/>
    <property type="match status" value="2"/>
</dbReference>
<protein>
    <recommendedName>
        <fullName evidence="2">UEV domain-containing protein</fullName>
    </recommendedName>
</protein>
<sequence length="808" mass="90875">MKKLSISLPLEDFDNLSQTLSSLCYENPCGTAKDILEGTKKFIGLKAAVATFMLKDGSGERRLVLRGQIPIRNEGAYYNIPLWIWIPPSYPGGTPDIFVKPLSGQPIQTHPCFINETGKVDIFWMDSWGHEEMYGTLVELINELSKAFHQRVPVRPANTGGGAAQISTVTMKCLAMDTFSRVGSTYLRPLSTDKDIKTALRLGQYLSVIETTDQVVNAMNLFGGVQPFTDYFKLNNGNPGEYLVGLDVHLRITLKRASFTILVIIWLPKNYPVGIPTICVQPSDCRQIIELIDLLCAKLSYKPHLYHEPPISPPKPLPEPPSSPVPSDPRRGVLRKTGCLICFKPLIQGESWRMLDPAGLVKKCKMLRGLCYHMMFLHQDQIPEVISEEMFPFCKSCEQLVETLWESQETIRQAHSKIAEVAHNIEKKVVECHVPAPVPPTLKEKRFIKFRDFIYEDYQKKMGLTNHLNKNHHQHDSTNSLAESKDTVVPAPTNEASSSSSTASGDNDKDEVDSKVSSVPSPPCPPMPILAPVPSPKVEEDLSLPEQDKEPFVSDFHLAPVKIEVDLEEQTSFETDIEFYNDPFFEEAHAMVKIEINEEPEEEYLCYEENASADESEDERFFGHSNGVQSLNAEVSLPIPIESDVTMSEGTLLVNGCVDIYWIRAFRKDQDSITYLKCSICQHQSNMTSEEKGMEEGFKNMEEHVLNSHKQKLEEMILRFGTREPHPCPWSGCPILFADIESRDKHEGSHRTCDKCGKLAGRNGNSEKQNRCALLLHKRSHDNPKTVKRKGEGGGGKTVGRKKTKKSF</sequence>
<organism evidence="3 4">
    <name type="scientific">Orchesella dallaii</name>
    <dbReference type="NCBI Taxonomy" id="48710"/>
    <lineage>
        <taxon>Eukaryota</taxon>
        <taxon>Metazoa</taxon>
        <taxon>Ecdysozoa</taxon>
        <taxon>Arthropoda</taxon>
        <taxon>Hexapoda</taxon>
        <taxon>Collembola</taxon>
        <taxon>Entomobryomorpha</taxon>
        <taxon>Entomobryoidea</taxon>
        <taxon>Orchesellidae</taxon>
        <taxon>Orchesellinae</taxon>
        <taxon>Orchesella</taxon>
    </lineage>
</organism>
<evidence type="ECO:0000256" key="1">
    <source>
        <dbReference type="SAM" id="MobiDB-lite"/>
    </source>
</evidence>
<dbReference type="InterPro" id="IPR052070">
    <property type="entry name" value="ESCRT-I_UEV_domain"/>
</dbReference>
<feature type="region of interest" description="Disordered" evidence="1">
    <location>
        <begin position="310"/>
        <end position="329"/>
    </location>
</feature>
<dbReference type="PANTHER" id="PTHR23306">
    <property type="entry name" value="TUMOR SUSCEPTIBILITY GENE 101 PROTEIN-RELATED"/>
    <property type="match status" value="1"/>
</dbReference>
<feature type="compositionally biased region" description="Basic and acidic residues" evidence="1">
    <location>
        <begin position="781"/>
        <end position="792"/>
    </location>
</feature>
<comment type="caution">
    <text evidence="3">The sequence shown here is derived from an EMBL/GenBank/DDBJ whole genome shotgun (WGS) entry which is preliminary data.</text>
</comment>
<accession>A0ABP1RPI8</accession>
<name>A0ABP1RPI8_9HEXA</name>
<evidence type="ECO:0000259" key="2">
    <source>
        <dbReference type="PROSITE" id="PS51322"/>
    </source>
</evidence>
<evidence type="ECO:0000313" key="3">
    <source>
        <dbReference type="EMBL" id="CAL8132438.1"/>
    </source>
</evidence>
<dbReference type="Pfam" id="PF05743">
    <property type="entry name" value="UEV"/>
    <property type="match status" value="2"/>
</dbReference>
<dbReference type="Gene3D" id="3.10.110.10">
    <property type="entry name" value="Ubiquitin Conjugating Enzyme"/>
    <property type="match status" value="2"/>
</dbReference>
<feature type="compositionally biased region" description="Pro residues" evidence="1">
    <location>
        <begin position="310"/>
        <end position="327"/>
    </location>
</feature>
<evidence type="ECO:0000313" key="4">
    <source>
        <dbReference type="Proteomes" id="UP001642540"/>
    </source>
</evidence>
<dbReference type="PANTHER" id="PTHR23306:SF3">
    <property type="entry name" value="TUMOR SUPPRESSOR PROTEIN 101"/>
    <property type="match status" value="1"/>
</dbReference>
<feature type="domain" description="UEV" evidence="2">
    <location>
        <begin position="12"/>
        <end position="158"/>
    </location>
</feature>
<feature type="region of interest" description="Disordered" evidence="1">
    <location>
        <begin position="468"/>
        <end position="542"/>
    </location>
</feature>
<dbReference type="EMBL" id="CAXLJM020000092">
    <property type="protein sequence ID" value="CAL8132438.1"/>
    <property type="molecule type" value="Genomic_DNA"/>
</dbReference>
<feature type="compositionally biased region" description="Pro residues" evidence="1">
    <location>
        <begin position="520"/>
        <end position="535"/>
    </location>
</feature>
<dbReference type="Proteomes" id="UP001642540">
    <property type="component" value="Unassembled WGS sequence"/>
</dbReference>
<feature type="region of interest" description="Disordered" evidence="1">
    <location>
        <begin position="776"/>
        <end position="808"/>
    </location>
</feature>